<dbReference type="PANTHER" id="PTHR33204:SF37">
    <property type="entry name" value="HTH-TYPE TRANSCRIPTIONAL REGULATOR YODB"/>
    <property type="match status" value="1"/>
</dbReference>
<dbReference type="KEGG" id="doa:AXF15_03820"/>
<dbReference type="InterPro" id="IPR036388">
    <property type="entry name" value="WH-like_DNA-bd_sf"/>
</dbReference>
<dbReference type="Proteomes" id="UP000063964">
    <property type="component" value="Chromosome"/>
</dbReference>
<dbReference type="STRING" id="888061.AXF15_03820"/>
<dbReference type="PROSITE" id="PS51118">
    <property type="entry name" value="HTH_HXLR"/>
    <property type="match status" value="1"/>
</dbReference>
<name>A0A0X8JSG1_9BACT</name>
<reference evidence="6" key="1">
    <citation type="submission" date="2016-02" db="EMBL/GenBank/DDBJ databases">
        <authorList>
            <person name="Holder M.E."/>
            <person name="Ajami N.J."/>
            <person name="Petrosino J.F."/>
        </authorList>
    </citation>
    <scope>NUCLEOTIDE SEQUENCE [LARGE SCALE GENOMIC DNA]</scope>
    <source>
        <strain evidence="6">DSM 12838</strain>
    </source>
</reference>
<keyword evidence="1" id="KW-0805">Transcription regulation</keyword>
<accession>A0A0X8JSG1</accession>
<feature type="domain" description="HTH hxlR-type" evidence="4">
    <location>
        <begin position="22"/>
        <end position="120"/>
    </location>
</feature>
<dbReference type="PANTHER" id="PTHR33204">
    <property type="entry name" value="TRANSCRIPTIONAL REGULATOR, MARR FAMILY"/>
    <property type="match status" value="1"/>
</dbReference>
<keyword evidence="6" id="KW-1185">Reference proteome</keyword>
<evidence type="ECO:0000313" key="6">
    <source>
        <dbReference type="Proteomes" id="UP000063964"/>
    </source>
</evidence>
<evidence type="ECO:0000256" key="1">
    <source>
        <dbReference type="ARBA" id="ARBA00023015"/>
    </source>
</evidence>
<dbReference type="AlphaFoldDB" id="A0A0X8JSG1"/>
<dbReference type="EMBL" id="CP014230">
    <property type="protein sequence ID" value="AMD93997.1"/>
    <property type="molecule type" value="Genomic_DNA"/>
</dbReference>
<dbReference type="GO" id="GO:0003677">
    <property type="term" value="F:DNA binding"/>
    <property type="evidence" value="ECO:0007669"/>
    <property type="project" value="UniProtKB-KW"/>
</dbReference>
<dbReference type="Pfam" id="PF01638">
    <property type="entry name" value="HxlR"/>
    <property type="match status" value="1"/>
</dbReference>
<organism evidence="5 6">
    <name type="scientific">Desulfomicrobium orale DSM 12838</name>
    <dbReference type="NCBI Taxonomy" id="888061"/>
    <lineage>
        <taxon>Bacteria</taxon>
        <taxon>Pseudomonadati</taxon>
        <taxon>Thermodesulfobacteriota</taxon>
        <taxon>Desulfovibrionia</taxon>
        <taxon>Desulfovibrionales</taxon>
        <taxon>Desulfomicrobiaceae</taxon>
        <taxon>Desulfomicrobium</taxon>
    </lineage>
</organism>
<sequence length="129" mass="15132">MKKLNFFLKNGNLRGRVLSDSCPSRRILRHLTSRWGILVLVTLYTGTKRFGELRREIEGISERMLTQTLQNLEQDGMVYRHDFDSMPPHVEYSLTNFGKQAAEHLNTLVDWLEENMEEILAESRQHART</sequence>
<dbReference type="SUPFAM" id="SSF46785">
    <property type="entry name" value="Winged helix' DNA-binding domain"/>
    <property type="match status" value="1"/>
</dbReference>
<dbReference type="InterPro" id="IPR002577">
    <property type="entry name" value="HTH_HxlR"/>
</dbReference>
<proteinExistence type="predicted"/>
<dbReference type="OrthoDB" id="9800350at2"/>
<keyword evidence="3" id="KW-0804">Transcription</keyword>
<evidence type="ECO:0000259" key="4">
    <source>
        <dbReference type="PROSITE" id="PS51118"/>
    </source>
</evidence>
<gene>
    <name evidence="5" type="ORF">AXF15_03820</name>
</gene>
<dbReference type="InterPro" id="IPR036390">
    <property type="entry name" value="WH_DNA-bd_sf"/>
</dbReference>
<dbReference type="Gene3D" id="1.10.10.10">
    <property type="entry name" value="Winged helix-like DNA-binding domain superfamily/Winged helix DNA-binding domain"/>
    <property type="match status" value="1"/>
</dbReference>
<keyword evidence="2" id="KW-0238">DNA-binding</keyword>
<evidence type="ECO:0000256" key="2">
    <source>
        <dbReference type="ARBA" id="ARBA00023125"/>
    </source>
</evidence>
<protein>
    <submittedName>
        <fullName evidence="5">Transcriptional regulator</fullName>
    </submittedName>
</protein>
<evidence type="ECO:0000256" key="3">
    <source>
        <dbReference type="ARBA" id="ARBA00023163"/>
    </source>
</evidence>
<evidence type="ECO:0000313" key="5">
    <source>
        <dbReference type="EMBL" id="AMD93997.1"/>
    </source>
</evidence>